<keyword evidence="2" id="KW-0805">Transcription regulation</keyword>
<sequence length="325" mass="34841">MDAPLAQLGSLTLTQLAYVVAIDTHRHFGRAAAACHVTQPTLSMQLGKLERALGATLFDRTRAPVVPTALGAQVAAQARVVLREAARVVELGQGADGDVAGELRLGVIPTLAPYLLPRVLDELARRHPRLELVVEERLTDDVLDGLRHDALDVALLATPAGPAAELDERALFHEPFVGYVGAGHRLAGRDTLAAADLSLDDLWLLAEGHCLRSEAVRLCGQREARGARGAAPTGPGRARFESGNLETLKRLVERGQGMTLLPALAAAELPTAAQRRLVRAFDDPVPTRTIRLVRRRALRRPQLADALAGAVLEVLPASCARAQRR</sequence>
<reference evidence="7" key="1">
    <citation type="submission" date="2022-08" db="EMBL/GenBank/DDBJ databases">
        <title>Draft genome sequencing of Roseisolibacter agri AW1220.</title>
        <authorList>
            <person name="Tobiishi Y."/>
            <person name="Tonouchi A."/>
        </authorList>
    </citation>
    <scope>NUCLEOTIDE SEQUENCE</scope>
    <source>
        <strain evidence="7">AW1220</strain>
    </source>
</reference>
<protein>
    <submittedName>
        <fullName evidence="7">Transcriptional regulator</fullName>
    </submittedName>
</protein>
<comment type="similarity">
    <text evidence="1">Belongs to the LysR transcriptional regulatory family.</text>
</comment>
<evidence type="ECO:0000256" key="1">
    <source>
        <dbReference type="ARBA" id="ARBA00009437"/>
    </source>
</evidence>
<accession>A0AA37QAU1</accession>
<evidence type="ECO:0000256" key="4">
    <source>
        <dbReference type="ARBA" id="ARBA00023159"/>
    </source>
</evidence>
<dbReference type="Gene3D" id="1.10.10.10">
    <property type="entry name" value="Winged helix-like DNA-binding domain superfamily/Winged helix DNA-binding domain"/>
    <property type="match status" value="1"/>
</dbReference>
<name>A0AA37QAU1_9BACT</name>
<dbReference type="PROSITE" id="PS50931">
    <property type="entry name" value="HTH_LYSR"/>
    <property type="match status" value="1"/>
</dbReference>
<dbReference type="Proteomes" id="UP001161325">
    <property type="component" value="Unassembled WGS sequence"/>
</dbReference>
<proteinExistence type="inferred from homology"/>
<evidence type="ECO:0000256" key="3">
    <source>
        <dbReference type="ARBA" id="ARBA00023125"/>
    </source>
</evidence>
<keyword evidence="4" id="KW-0010">Activator</keyword>
<evidence type="ECO:0000259" key="6">
    <source>
        <dbReference type="PROSITE" id="PS50931"/>
    </source>
</evidence>
<dbReference type="PANTHER" id="PTHR30346">
    <property type="entry name" value="TRANSCRIPTIONAL DUAL REGULATOR HCAR-RELATED"/>
    <property type="match status" value="1"/>
</dbReference>
<dbReference type="FunFam" id="1.10.10.10:FF:000001">
    <property type="entry name" value="LysR family transcriptional regulator"/>
    <property type="match status" value="1"/>
</dbReference>
<dbReference type="AlphaFoldDB" id="A0AA37QAU1"/>
<dbReference type="InterPro" id="IPR036388">
    <property type="entry name" value="WH-like_DNA-bd_sf"/>
</dbReference>
<dbReference type="RefSeq" id="WP_284349962.1">
    <property type="nucleotide sequence ID" value="NZ_BRXS01000003.1"/>
</dbReference>
<evidence type="ECO:0000313" key="8">
    <source>
        <dbReference type="Proteomes" id="UP001161325"/>
    </source>
</evidence>
<keyword evidence="5" id="KW-0804">Transcription</keyword>
<dbReference type="Pfam" id="PF00126">
    <property type="entry name" value="HTH_1"/>
    <property type="match status" value="1"/>
</dbReference>
<keyword evidence="3" id="KW-0238">DNA-binding</keyword>
<evidence type="ECO:0000256" key="2">
    <source>
        <dbReference type="ARBA" id="ARBA00023015"/>
    </source>
</evidence>
<dbReference type="PANTHER" id="PTHR30346:SF26">
    <property type="entry name" value="HYDROGEN PEROXIDE-INDUCIBLE GENES ACTIVATOR"/>
    <property type="match status" value="1"/>
</dbReference>
<evidence type="ECO:0000256" key="5">
    <source>
        <dbReference type="ARBA" id="ARBA00023163"/>
    </source>
</evidence>
<evidence type="ECO:0000313" key="7">
    <source>
        <dbReference type="EMBL" id="GLC25506.1"/>
    </source>
</evidence>
<dbReference type="SUPFAM" id="SSF46785">
    <property type="entry name" value="Winged helix' DNA-binding domain"/>
    <property type="match status" value="1"/>
</dbReference>
<dbReference type="PRINTS" id="PR00039">
    <property type="entry name" value="HTHLYSR"/>
</dbReference>
<dbReference type="Pfam" id="PF03466">
    <property type="entry name" value="LysR_substrate"/>
    <property type="match status" value="1"/>
</dbReference>
<feature type="domain" description="HTH lysR-type" evidence="6">
    <location>
        <begin position="11"/>
        <end position="68"/>
    </location>
</feature>
<gene>
    <name evidence="7" type="primary">oxyR</name>
    <name evidence="7" type="ORF">rosag_20190</name>
</gene>
<dbReference type="InterPro" id="IPR005119">
    <property type="entry name" value="LysR_subst-bd"/>
</dbReference>
<organism evidence="7 8">
    <name type="scientific">Roseisolibacter agri</name>
    <dbReference type="NCBI Taxonomy" id="2014610"/>
    <lineage>
        <taxon>Bacteria</taxon>
        <taxon>Pseudomonadati</taxon>
        <taxon>Gemmatimonadota</taxon>
        <taxon>Gemmatimonadia</taxon>
        <taxon>Gemmatimonadales</taxon>
        <taxon>Gemmatimonadaceae</taxon>
        <taxon>Roseisolibacter</taxon>
    </lineage>
</organism>
<dbReference type="EMBL" id="BRXS01000003">
    <property type="protein sequence ID" value="GLC25506.1"/>
    <property type="molecule type" value="Genomic_DNA"/>
</dbReference>
<dbReference type="InterPro" id="IPR000847">
    <property type="entry name" value="LysR_HTH_N"/>
</dbReference>
<dbReference type="SUPFAM" id="SSF53850">
    <property type="entry name" value="Periplasmic binding protein-like II"/>
    <property type="match status" value="1"/>
</dbReference>
<comment type="caution">
    <text evidence="7">The sequence shown here is derived from an EMBL/GenBank/DDBJ whole genome shotgun (WGS) entry which is preliminary data.</text>
</comment>
<dbReference type="Gene3D" id="3.40.190.10">
    <property type="entry name" value="Periplasmic binding protein-like II"/>
    <property type="match status" value="2"/>
</dbReference>
<dbReference type="GO" id="GO:0032993">
    <property type="term" value="C:protein-DNA complex"/>
    <property type="evidence" value="ECO:0007669"/>
    <property type="project" value="TreeGrafter"/>
</dbReference>
<dbReference type="GO" id="GO:0003700">
    <property type="term" value="F:DNA-binding transcription factor activity"/>
    <property type="evidence" value="ECO:0007669"/>
    <property type="project" value="InterPro"/>
</dbReference>
<keyword evidence="8" id="KW-1185">Reference proteome</keyword>
<dbReference type="InterPro" id="IPR036390">
    <property type="entry name" value="WH_DNA-bd_sf"/>
</dbReference>
<dbReference type="GO" id="GO:0003677">
    <property type="term" value="F:DNA binding"/>
    <property type="evidence" value="ECO:0007669"/>
    <property type="project" value="UniProtKB-KW"/>
</dbReference>